<dbReference type="InterPro" id="IPR011990">
    <property type="entry name" value="TPR-like_helical_dom_sf"/>
</dbReference>
<dbReference type="Proteomes" id="UP000198964">
    <property type="component" value="Unassembled WGS sequence"/>
</dbReference>
<dbReference type="AlphaFoldDB" id="A0A1I2HU47"/>
<keyword evidence="3" id="KW-1185">Reference proteome</keyword>
<protein>
    <submittedName>
        <fullName evidence="2">Starch-binding associating with outer membrane</fullName>
    </submittedName>
</protein>
<dbReference type="SUPFAM" id="SSF48452">
    <property type="entry name" value="TPR-like"/>
    <property type="match status" value="1"/>
</dbReference>
<gene>
    <name evidence="2" type="ORF">SAMN05216283_104221</name>
</gene>
<dbReference type="Gene3D" id="1.25.40.390">
    <property type="match status" value="1"/>
</dbReference>
<feature type="signal peptide" evidence="1">
    <location>
        <begin position="1"/>
        <end position="20"/>
    </location>
</feature>
<dbReference type="EMBL" id="FONW01000004">
    <property type="protein sequence ID" value="SFF32246.1"/>
    <property type="molecule type" value="Genomic_DNA"/>
</dbReference>
<organism evidence="2 3">
    <name type="scientific">Sunxiuqinia elliptica</name>
    <dbReference type="NCBI Taxonomy" id="655355"/>
    <lineage>
        <taxon>Bacteria</taxon>
        <taxon>Pseudomonadati</taxon>
        <taxon>Bacteroidota</taxon>
        <taxon>Bacteroidia</taxon>
        <taxon>Marinilabiliales</taxon>
        <taxon>Prolixibacteraceae</taxon>
        <taxon>Sunxiuqinia</taxon>
    </lineage>
</organism>
<dbReference type="RefSeq" id="WP_093919891.1">
    <property type="nucleotide sequence ID" value="NZ_FONW01000004.1"/>
</dbReference>
<sequence length="566" mass="63607">MKRINSFHKILLVFAILALASCEDHLTELNIDPNGVDPDLVQPNLVVPTVISQTAHPYLQDNYEGWVAGTMQYVQKSGWGSELNKYDWNKERGWDTWYANLRNAKHLYQRSMEEGMEFQQGVALVMRAFNYGYIVDSWGDAPYANALNAPDGGQGDLFPTFDSQETIYKGIIEELKEANTLLSKPAGAYKGIQANADILYSGNPGLWRKFANSLMLRYYMRLSEKLPDYAKQGIEEIMSNASSYPVFASFEEDAMMSYVGSSNSDSWPANVTYDASASNFNRIQLCAGFRDVLVGLEDPRLDVWFNPVKMQIKVSEDYEDDVVMDGVRYLNPTYMAENNMVLYAPDTWVDDAEAGKVLVDTMVYVGLPIASTTGDGSGWNLNPNPIQGGPNVHNSALDDIYMEAEGDLLKARLMSYAEVCFILAEAAQKGWNVGDQQSWYEKGIKASLNTWEVGDAYDDYVAVAGVAFDGSIEQIMEQKWIANWTVAHEAWCDWRRTGLPQLTVGKKGVREAMPLRFQYGASEKDRNNVNYNAAIQNLQETDYTATDGEDSAWSKFWLLQGTNKPY</sequence>
<evidence type="ECO:0000313" key="2">
    <source>
        <dbReference type="EMBL" id="SFF32246.1"/>
    </source>
</evidence>
<feature type="chain" id="PRO_5011646972" evidence="1">
    <location>
        <begin position="21"/>
        <end position="566"/>
    </location>
</feature>
<evidence type="ECO:0000313" key="3">
    <source>
        <dbReference type="Proteomes" id="UP000198964"/>
    </source>
</evidence>
<accession>A0A1I2HU47</accession>
<proteinExistence type="predicted"/>
<reference evidence="2 3" key="1">
    <citation type="submission" date="2016-10" db="EMBL/GenBank/DDBJ databases">
        <authorList>
            <person name="de Groot N.N."/>
        </authorList>
    </citation>
    <scope>NUCLEOTIDE SEQUENCE [LARGE SCALE GENOMIC DNA]</scope>
    <source>
        <strain evidence="2 3">CGMCC 1.9156</strain>
    </source>
</reference>
<keyword evidence="1" id="KW-0732">Signal</keyword>
<dbReference type="InterPro" id="IPR041662">
    <property type="entry name" value="SusD-like_2"/>
</dbReference>
<dbReference type="PROSITE" id="PS51257">
    <property type="entry name" value="PROKAR_LIPOPROTEIN"/>
    <property type="match status" value="1"/>
</dbReference>
<dbReference type="STRING" id="655355.SAMN05216283_104221"/>
<evidence type="ECO:0000256" key="1">
    <source>
        <dbReference type="SAM" id="SignalP"/>
    </source>
</evidence>
<dbReference type="Pfam" id="PF12771">
    <property type="entry name" value="SusD-like_2"/>
    <property type="match status" value="1"/>
</dbReference>
<name>A0A1I2HU47_9BACT</name>